<evidence type="ECO:0000256" key="13">
    <source>
        <dbReference type="SAM" id="Coils"/>
    </source>
</evidence>
<keyword evidence="14" id="KW-0812">Transmembrane</keyword>
<proteinExistence type="predicted"/>
<keyword evidence="3 12" id="KW-0597">Phosphoprotein</keyword>
<dbReference type="CDD" id="cd00082">
    <property type="entry name" value="HisKA"/>
    <property type="match status" value="1"/>
</dbReference>
<dbReference type="FunFam" id="1.10.287.130:FF:000045">
    <property type="entry name" value="Two-component system sensor histidine kinase/response regulator"/>
    <property type="match status" value="1"/>
</dbReference>
<evidence type="ECO:0000313" key="19">
    <source>
        <dbReference type="Proteomes" id="UP000283538"/>
    </source>
</evidence>
<feature type="domain" description="Histidine kinase" evidence="16">
    <location>
        <begin position="836"/>
        <end position="1063"/>
    </location>
</feature>
<dbReference type="InterPro" id="IPR001789">
    <property type="entry name" value="Sig_transdc_resp-reg_receiver"/>
</dbReference>
<dbReference type="PROSITE" id="PS50109">
    <property type="entry name" value="HIS_KIN"/>
    <property type="match status" value="1"/>
</dbReference>
<evidence type="ECO:0000256" key="8">
    <source>
        <dbReference type="ARBA" id="ARBA00023012"/>
    </source>
</evidence>
<dbReference type="SUPFAM" id="SSF52172">
    <property type="entry name" value="CheY-like"/>
    <property type="match status" value="1"/>
</dbReference>
<feature type="transmembrane region" description="Helical" evidence="14">
    <location>
        <begin position="786"/>
        <end position="807"/>
    </location>
</feature>
<dbReference type="InterPro" id="IPR011006">
    <property type="entry name" value="CheY-like_superfamily"/>
</dbReference>
<dbReference type="SUPFAM" id="SSF55874">
    <property type="entry name" value="ATPase domain of HSP90 chaperone/DNA topoisomerase II/histidine kinase"/>
    <property type="match status" value="1"/>
</dbReference>
<feature type="coiled-coil region" evidence="13">
    <location>
        <begin position="1211"/>
        <end position="1245"/>
    </location>
</feature>
<dbReference type="InterPro" id="IPR003661">
    <property type="entry name" value="HisK_dim/P_dom"/>
</dbReference>
<feature type="domain" description="HTH araC/xylS-type" evidence="15">
    <location>
        <begin position="1256"/>
        <end position="1355"/>
    </location>
</feature>
<dbReference type="Proteomes" id="UP000283538">
    <property type="component" value="Unassembled WGS sequence"/>
</dbReference>
<dbReference type="Pfam" id="PF12833">
    <property type="entry name" value="HTH_18"/>
    <property type="match status" value="1"/>
</dbReference>
<evidence type="ECO:0000256" key="7">
    <source>
        <dbReference type="ARBA" id="ARBA00022840"/>
    </source>
</evidence>
<evidence type="ECO:0000256" key="12">
    <source>
        <dbReference type="PROSITE-ProRule" id="PRU00169"/>
    </source>
</evidence>
<keyword evidence="7" id="KW-0067">ATP-binding</keyword>
<evidence type="ECO:0000259" key="15">
    <source>
        <dbReference type="PROSITE" id="PS01124"/>
    </source>
</evidence>
<dbReference type="FunFam" id="3.40.50.2300:FF:000138">
    <property type="entry name" value="Two-component system sensor histidine kinase/response regulator"/>
    <property type="match status" value="1"/>
</dbReference>
<accession>A0A414MJ51</accession>
<keyword evidence="11" id="KW-0804">Transcription</keyword>
<dbReference type="GO" id="GO:0003700">
    <property type="term" value="F:DNA-binding transcription factor activity"/>
    <property type="evidence" value="ECO:0007669"/>
    <property type="project" value="InterPro"/>
</dbReference>
<dbReference type="PROSITE" id="PS50110">
    <property type="entry name" value="RESPONSE_REGULATORY"/>
    <property type="match status" value="1"/>
</dbReference>
<evidence type="ECO:0000256" key="5">
    <source>
        <dbReference type="ARBA" id="ARBA00022741"/>
    </source>
</evidence>
<dbReference type="InterPro" id="IPR018060">
    <property type="entry name" value="HTH_AraC"/>
</dbReference>
<dbReference type="PRINTS" id="PR00344">
    <property type="entry name" value="BCTRLSENSOR"/>
</dbReference>
<evidence type="ECO:0000256" key="6">
    <source>
        <dbReference type="ARBA" id="ARBA00022777"/>
    </source>
</evidence>
<dbReference type="Pfam" id="PF00512">
    <property type="entry name" value="HisKA"/>
    <property type="match status" value="1"/>
</dbReference>
<dbReference type="SUPFAM" id="SSF46689">
    <property type="entry name" value="Homeodomain-like"/>
    <property type="match status" value="1"/>
</dbReference>
<dbReference type="InterPro" id="IPR005467">
    <property type="entry name" value="His_kinase_dom"/>
</dbReference>
<dbReference type="InterPro" id="IPR011123">
    <property type="entry name" value="Y_Y_Y"/>
</dbReference>
<evidence type="ECO:0000259" key="17">
    <source>
        <dbReference type="PROSITE" id="PS50110"/>
    </source>
</evidence>
<dbReference type="SUPFAM" id="SSF63829">
    <property type="entry name" value="Calcium-dependent phosphotriesterase"/>
    <property type="match status" value="3"/>
</dbReference>
<dbReference type="InterPro" id="IPR036097">
    <property type="entry name" value="HisK_dim/P_sf"/>
</dbReference>
<dbReference type="InterPro" id="IPR011110">
    <property type="entry name" value="Reg_prop"/>
</dbReference>
<keyword evidence="6" id="KW-0418">Kinase</keyword>
<comment type="catalytic activity">
    <reaction evidence="1">
        <text>ATP + protein L-histidine = ADP + protein N-phospho-L-histidine.</text>
        <dbReference type="EC" id="2.7.13.3"/>
    </reaction>
</comment>
<dbReference type="GO" id="GO:0005524">
    <property type="term" value="F:ATP binding"/>
    <property type="evidence" value="ECO:0007669"/>
    <property type="project" value="UniProtKB-KW"/>
</dbReference>
<evidence type="ECO:0000256" key="2">
    <source>
        <dbReference type="ARBA" id="ARBA00012438"/>
    </source>
</evidence>
<keyword evidence="9" id="KW-0805">Transcription regulation</keyword>
<evidence type="ECO:0000259" key="16">
    <source>
        <dbReference type="PROSITE" id="PS50109"/>
    </source>
</evidence>
<gene>
    <name evidence="18" type="ORF">DW701_02620</name>
</gene>
<dbReference type="CDD" id="cd00075">
    <property type="entry name" value="HATPase"/>
    <property type="match status" value="1"/>
</dbReference>
<dbReference type="Gene3D" id="3.30.565.10">
    <property type="entry name" value="Histidine kinase-like ATPase, C-terminal domain"/>
    <property type="match status" value="1"/>
</dbReference>
<dbReference type="FunFam" id="3.30.565.10:FF:000037">
    <property type="entry name" value="Hybrid sensor histidine kinase/response regulator"/>
    <property type="match status" value="1"/>
</dbReference>
<dbReference type="InterPro" id="IPR018062">
    <property type="entry name" value="HTH_AraC-typ_CS"/>
</dbReference>
<evidence type="ECO:0000313" key="18">
    <source>
        <dbReference type="EMBL" id="RHF11696.1"/>
    </source>
</evidence>
<dbReference type="EC" id="2.7.13.3" evidence="2"/>
<dbReference type="RefSeq" id="WP_118226301.1">
    <property type="nucleotide sequence ID" value="NZ_QRJK01000002.1"/>
</dbReference>
<dbReference type="GO" id="GO:0000155">
    <property type="term" value="F:phosphorelay sensor kinase activity"/>
    <property type="evidence" value="ECO:0007669"/>
    <property type="project" value="InterPro"/>
</dbReference>
<keyword evidence="13" id="KW-0175">Coiled coil</keyword>
<dbReference type="InterPro" id="IPR036890">
    <property type="entry name" value="HATPase_C_sf"/>
</dbReference>
<dbReference type="SMART" id="SM00387">
    <property type="entry name" value="HATPase_c"/>
    <property type="match status" value="1"/>
</dbReference>
<dbReference type="Gene3D" id="2.130.10.10">
    <property type="entry name" value="YVTN repeat-like/Quinoprotein amine dehydrogenase"/>
    <property type="match status" value="2"/>
</dbReference>
<name>A0A414MJ51_9BACE</name>
<keyword evidence="10" id="KW-0238">DNA-binding</keyword>
<dbReference type="InterPro" id="IPR003594">
    <property type="entry name" value="HATPase_dom"/>
</dbReference>
<dbReference type="Pfam" id="PF07494">
    <property type="entry name" value="Reg_prop"/>
    <property type="match status" value="4"/>
</dbReference>
<keyword evidence="14" id="KW-1133">Transmembrane helix</keyword>
<dbReference type="Gene3D" id="3.40.50.2300">
    <property type="match status" value="1"/>
</dbReference>
<dbReference type="SUPFAM" id="SSF47384">
    <property type="entry name" value="Homodimeric domain of signal transducing histidine kinase"/>
    <property type="match status" value="1"/>
</dbReference>
<dbReference type="CDD" id="cd17574">
    <property type="entry name" value="REC_OmpR"/>
    <property type="match status" value="1"/>
</dbReference>
<dbReference type="PROSITE" id="PS00041">
    <property type="entry name" value="HTH_ARAC_FAMILY_1"/>
    <property type="match status" value="1"/>
</dbReference>
<feature type="domain" description="Response regulatory" evidence="17">
    <location>
        <begin position="1107"/>
        <end position="1222"/>
    </location>
</feature>
<dbReference type="Gene3D" id="1.10.10.60">
    <property type="entry name" value="Homeodomain-like"/>
    <property type="match status" value="1"/>
</dbReference>
<dbReference type="Gene3D" id="1.10.287.130">
    <property type="match status" value="1"/>
</dbReference>
<dbReference type="Pfam" id="PF07495">
    <property type="entry name" value="Y_Y_Y"/>
    <property type="match status" value="1"/>
</dbReference>
<dbReference type="InterPro" id="IPR015943">
    <property type="entry name" value="WD40/YVTN_repeat-like_dom_sf"/>
</dbReference>
<dbReference type="EMBL" id="QSLA01000002">
    <property type="protein sequence ID" value="RHF11696.1"/>
    <property type="molecule type" value="Genomic_DNA"/>
</dbReference>
<dbReference type="Gene3D" id="2.60.40.10">
    <property type="entry name" value="Immunoglobulins"/>
    <property type="match status" value="1"/>
</dbReference>
<dbReference type="PROSITE" id="PS01124">
    <property type="entry name" value="HTH_ARAC_FAMILY_2"/>
    <property type="match status" value="1"/>
</dbReference>
<dbReference type="GO" id="GO:0043565">
    <property type="term" value="F:sequence-specific DNA binding"/>
    <property type="evidence" value="ECO:0007669"/>
    <property type="project" value="InterPro"/>
</dbReference>
<dbReference type="InterPro" id="IPR013783">
    <property type="entry name" value="Ig-like_fold"/>
</dbReference>
<dbReference type="InterPro" id="IPR009057">
    <property type="entry name" value="Homeodomain-like_sf"/>
</dbReference>
<dbReference type="SMART" id="SM00388">
    <property type="entry name" value="HisKA"/>
    <property type="match status" value="1"/>
</dbReference>
<reference evidence="18 19" key="1">
    <citation type="submission" date="2018-08" db="EMBL/GenBank/DDBJ databases">
        <title>A genome reference for cultivated species of the human gut microbiota.</title>
        <authorList>
            <person name="Zou Y."/>
            <person name="Xue W."/>
            <person name="Luo G."/>
        </authorList>
    </citation>
    <scope>NUCLEOTIDE SEQUENCE [LARGE SCALE GENOMIC DNA]</scope>
    <source>
        <strain evidence="18 19">AM26-26AC</strain>
    </source>
</reference>
<keyword evidence="8" id="KW-0902">Two-component regulatory system</keyword>
<evidence type="ECO:0000256" key="1">
    <source>
        <dbReference type="ARBA" id="ARBA00000085"/>
    </source>
</evidence>
<dbReference type="Pfam" id="PF02518">
    <property type="entry name" value="HATPase_c"/>
    <property type="match status" value="1"/>
</dbReference>
<evidence type="ECO:0000256" key="14">
    <source>
        <dbReference type="SAM" id="Phobius"/>
    </source>
</evidence>
<sequence>MMRQKSAICFLYLFLSVLCYGQTGKLFTVDNELSSSMINSIYQDKEDIIWIATEDGLNRYDGAKFSVYKHDSHDEHSLQNNYVRILFEDKKGTFFVGTLNGLQTYDRATGVFSHIPMTFREGGRLEANVSAIIERDNGEILIGTSGHGIFLLNVTEGRMTARQLPGFVPSYLINQLYEDRNGTLWVITNDKGIYSVDANQRVTHYPNGREMVWPSSICEDKTGNIYVGCLKNGLFKYNPQTNGFTRIQCPSHPELPVKTLYNMNQDEIYIGTDGNGMKVYNVQQGQIMESPVNITSFNFDKSKVHSILKDKQGNIWLGFFQKGVMIVPPVINNFKYMGYKSSTHNTIGSCCIMSVCKDHSGSYWIGTDNDGIYRIAPDGKQQAHFEQRPGIGHSVSSTIMSICEDSDRNLWIGSYRDGLARLNPQTGHCEYIYLPDKDQKPVQSIYSIIEDKHRQLWVGAMGAGLYRINLDTKEIYRCPSTANGFEYRPLSNILHNSWINCLLCSTNDKLYIGTYDGLGCLDIPTMDFVSTYEINRLLQGDVIYALYEDLHHSIWVGTSQGLKQLNPQTQKVREYTISDGLPSNSISAIEGDANGNLWISTNFGISRFNPGTQTFVNFYASDGLQGNEFSKGVSFASTQGEIIFGSTSGITYFNPGEITSPNKNPEIRITDFYVHDKAVRLGMKSGRYDIVTTSVTNSDKFHLSHKDNSFSIELSAMEFYSPERISYSYTFNSNTWVNLQSGVNRISFSELTPGTYHFQVKARDYNSYSEIKKLTIIISPPWYVSWWAKTIYCLAAAIIAIFIIVQIRQRYRARQEMLEHIHAEQLNEAKLQFFINISHEIRTPMSLIISPLQKLMATDSDTERQQSYNIIYRNAERLLRLVNQLMDIRKIDKGQMQLKFQETDIVSFIQDLHYTFAYQANTKHIKLAFHSEVKELKAWIDPKNFDKVILNLLSNAFKFTPENGNIQIRLRTGNDPDAAEKALSHYFEISIEDDGIGINETELERIFDRFYQIRNSQNNSNIGTGIGLHLTRSLVELHHGSITVENNQGTSGCRFIVRLPLGKEHLKPEEIDNSAIKQDSVHITTALPTPPLIEASSPKTRSKSKYRVLIVEDDDEIRRYICRELGSDFHMQECCNGKEAFTQILKKAPDLIISDIMMPEMDGMTLCSKVKQNININHIPVILLTAKSREEDNLEGLSIGADAYITKPFSIEILRQNAVNLIKSRERLRNNFQGSQAQKERIQKLEIESPDERLLDRIMKVINDNIANPELSVEMVAETVGISRVHLHRKLKELTNQSTRDLIRNLRLKQAASLLASKRQSINEVAALTGFTNVAYFSTAFKELYGMTPTAYMEQNAASASSDTE</sequence>
<dbReference type="CDD" id="cd00146">
    <property type="entry name" value="PKD"/>
    <property type="match status" value="1"/>
</dbReference>
<feature type="modified residue" description="4-aspartylphosphate" evidence="12">
    <location>
        <position position="1155"/>
    </location>
</feature>
<dbReference type="Pfam" id="PF00072">
    <property type="entry name" value="Response_reg"/>
    <property type="match status" value="1"/>
</dbReference>
<evidence type="ECO:0000256" key="3">
    <source>
        <dbReference type="ARBA" id="ARBA00022553"/>
    </source>
</evidence>
<keyword evidence="14" id="KW-0472">Membrane</keyword>
<dbReference type="SMART" id="SM00448">
    <property type="entry name" value="REC"/>
    <property type="match status" value="1"/>
</dbReference>
<dbReference type="PANTHER" id="PTHR43547">
    <property type="entry name" value="TWO-COMPONENT HISTIDINE KINASE"/>
    <property type="match status" value="1"/>
</dbReference>
<dbReference type="InterPro" id="IPR004358">
    <property type="entry name" value="Sig_transdc_His_kin-like_C"/>
</dbReference>
<dbReference type="PANTHER" id="PTHR43547:SF2">
    <property type="entry name" value="HYBRID SIGNAL TRANSDUCTION HISTIDINE KINASE C"/>
    <property type="match status" value="1"/>
</dbReference>
<keyword evidence="4" id="KW-0808">Transferase</keyword>
<comment type="caution">
    <text evidence="18">The sequence shown here is derived from an EMBL/GenBank/DDBJ whole genome shotgun (WGS) entry which is preliminary data.</text>
</comment>
<organism evidence="18 19">
    <name type="scientific">Bacteroides eggerthii</name>
    <dbReference type="NCBI Taxonomy" id="28111"/>
    <lineage>
        <taxon>Bacteria</taxon>
        <taxon>Pseudomonadati</taxon>
        <taxon>Bacteroidota</taxon>
        <taxon>Bacteroidia</taxon>
        <taxon>Bacteroidales</taxon>
        <taxon>Bacteroidaceae</taxon>
        <taxon>Bacteroides</taxon>
    </lineage>
</organism>
<protein>
    <recommendedName>
        <fullName evidence="2">histidine kinase</fullName>
        <ecNumber evidence="2">2.7.13.3</ecNumber>
    </recommendedName>
</protein>
<evidence type="ECO:0000256" key="9">
    <source>
        <dbReference type="ARBA" id="ARBA00023015"/>
    </source>
</evidence>
<evidence type="ECO:0000256" key="10">
    <source>
        <dbReference type="ARBA" id="ARBA00023125"/>
    </source>
</evidence>
<evidence type="ECO:0000256" key="11">
    <source>
        <dbReference type="ARBA" id="ARBA00023163"/>
    </source>
</evidence>
<evidence type="ECO:0000256" key="4">
    <source>
        <dbReference type="ARBA" id="ARBA00022679"/>
    </source>
</evidence>
<dbReference type="SMART" id="SM00342">
    <property type="entry name" value="HTH_ARAC"/>
    <property type="match status" value="1"/>
</dbReference>
<keyword evidence="5" id="KW-0547">Nucleotide-binding</keyword>